<gene>
    <name evidence="9" type="ORF">DIURU_004547</name>
</gene>
<dbReference type="GO" id="GO:0034314">
    <property type="term" value="P:Arp2/3 complex-mediated actin nucleation"/>
    <property type="evidence" value="ECO:0007669"/>
    <property type="project" value="UniProtKB-UniRule"/>
</dbReference>
<dbReference type="GO" id="GO:0030479">
    <property type="term" value="C:actin cortical patch"/>
    <property type="evidence" value="ECO:0007669"/>
    <property type="project" value="UniProtKB-SubCell"/>
</dbReference>
<dbReference type="InterPro" id="IPR001680">
    <property type="entry name" value="WD40_rpt"/>
</dbReference>
<evidence type="ECO:0000256" key="4">
    <source>
        <dbReference type="ARBA" id="ARBA00022737"/>
    </source>
</evidence>
<dbReference type="EMBL" id="SWFT01000137">
    <property type="protein sequence ID" value="KAA8898703.1"/>
    <property type="molecule type" value="Genomic_DNA"/>
</dbReference>
<keyword evidence="2 7" id="KW-0963">Cytoplasm</keyword>
<dbReference type="Pfam" id="PF00400">
    <property type="entry name" value="WD40"/>
    <property type="match status" value="3"/>
</dbReference>
<evidence type="ECO:0000256" key="8">
    <source>
        <dbReference type="PROSITE-ProRule" id="PRU00221"/>
    </source>
</evidence>
<keyword evidence="5 7" id="KW-0009">Actin-binding</keyword>
<dbReference type="VEuPathDB" id="FungiDB:DIURU_004547"/>
<evidence type="ECO:0000256" key="2">
    <source>
        <dbReference type="ARBA" id="ARBA00022490"/>
    </source>
</evidence>
<evidence type="ECO:0000256" key="6">
    <source>
        <dbReference type="ARBA" id="ARBA00023212"/>
    </source>
</evidence>
<comment type="function">
    <text evidence="7">Functions as component of the Arp2/3 complex which is involved in regulation of actin polymerization and together with an activating nucleation-promoting factor (NPF) mediates the formation of branched actin networks.</text>
</comment>
<proteinExistence type="inferred from homology"/>
<dbReference type="PANTHER" id="PTHR10709">
    <property type="entry name" value="ACTIN-RELATED PROTEIN 2/3 COMPLEX SUBUNIT 1"/>
    <property type="match status" value="1"/>
</dbReference>
<evidence type="ECO:0000256" key="1">
    <source>
        <dbReference type="ARBA" id="ARBA00006260"/>
    </source>
</evidence>
<comment type="similarity">
    <text evidence="1 7">Belongs to the WD repeat ARPC1 family.</text>
</comment>
<dbReference type="OMA" id="YVWEPSP"/>
<dbReference type="GO" id="GO:0005885">
    <property type="term" value="C:Arp2/3 protein complex"/>
    <property type="evidence" value="ECO:0007669"/>
    <property type="project" value="UniProtKB-UniRule"/>
</dbReference>
<dbReference type="PIRSF" id="PIRSF038093">
    <property type="entry name" value="ARP2/3_su1"/>
    <property type="match status" value="1"/>
</dbReference>
<dbReference type="SUPFAM" id="SSF50978">
    <property type="entry name" value="WD40 repeat-like"/>
    <property type="match status" value="1"/>
</dbReference>
<evidence type="ECO:0000256" key="7">
    <source>
        <dbReference type="PIRNR" id="PIRNR038093"/>
    </source>
</evidence>
<evidence type="ECO:0000313" key="10">
    <source>
        <dbReference type="Proteomes" id="UP000449547"/>
    </source>
</evidence>
<dbReference type="AlphaFoldDB" id="A0A642UGU4"/>
<dbReference type="InterPro" id="IPR015943">
    <property type="entry name" value="WD40/YVTN_repeat-like_dom_sf"/>
</dbReference>
<dbReference type="PROSITE" id="PS50082">
    <property type="entry name" value="WD_REPEATS_2"/>
    <property type="match status" value="1"/>
</dbReference>
<evidence type="ECO:0000313" key="9">
    <source>
        <dbReference type="EMBL" id="KAA8898703.1"/>
    </source>
</evidence>
<dbReference type="GO" id="GO:0051015">
    <property type="term" value="F:actin filament binding"/>
    <property type="evidence" value="ECO:0007669"/>
    <property type="project" value="TreeGrafter"/>
</dbReference>
<keyword evidence="4" id="KW-0677">Repeat</keyword>
<accession>A0A642UGU4</accession>
<protein>
    <recommendedName>
        <fullName evidence="7">Actin-related protein 2/3 complex subunit</fullName>
    </recommendedName>
</protein>
<keyword evidence="3 8" id="KW-0853">WD repeat</keyword>
<keyword evidence="10" id="KW-1185">Reference proteome</keyword>
<dbReference type="OrthoDB" id="406844at2759"/>
<dbReference type="InterPro" id="IPR017383">
    <property type="entry name" value="ARPC1"/>
</dbReference>
<dbReference type="RefSeq" id="XP_034010628.1">
    <property type="nucleotide sequence ID" value="XM_034157432.1"/>
</dbReference>
<evidence type="ECO:0000256" key="5">
    <source>
        <dbReference type="ARBA" id="ARBA00023203"/>
    </source>
</evidence>
<dbReference type="Proteomes" id="UP000449547">
    <property type="component" value="Unassembled WGS sequence"/>
</dbReference>
<dbReference type="InterPro" id="IPR036322">
    <property type="entry name" value="WD40_repeat_dom_sf"/>
</dbReference>
<dbReference type="SMART" id="SM00320">
    <property type="entry name" value="WD40"/>
    <property type="match status" value="6"/>
</dbReference>
<comment type="caution">
    <text evidence="9">The sequence shown here is derived from an EMBL/GenBank/DDBJ whole genome shotgun (WGS) entry which is preliminary data.</text>
</comment>
<name>A0A642UGU4_DIURU</name>
<reference evidence="9 10" key="1">
    <citation type="submission" date="2019-07" db="EMBL/GenBank/DDBJ databases">
        <title>Genome assembly of two rare yeast pathogens: Diutina rugosa and Trichomonascus ciferrii.</title>
        <authorList>
            <person name="Mixao V."/>
            <person name="Saus E."/>
            <person name="Hansen A."/>
            <person name="Lass-Flor C."/>
            <person name="Gabaldon T."/>
        </authorList>
    </citation>
    <scope>NUCLEOTIDE SEQUENCE [LARGE SCALE GENOMIC DNA]</scope>
    <source>
        <strain evidence="9 10">CBS 613</strain>
    </source>
</reference>
<dbReference type="Gene3D" id="2.130.10.10">
    <property type="entry name" value="YVTN repeat-like/Quinoprotein amine dehydrogenase"/>
    <property type="match status" value="1"/>
</dbReference>
<dbReference type="PROSITE" id="PS50294">
    <property type="entry name" value="WD_REPEATS_REGION"/>
    <property type="match status" value="1"/>
</dbReference>
<comment type="subcellular location">
    <subcellularLocation>
        <location evidence="7">Cytoplasm</location>
        <location evidence="7">Cytoskeleton</location>
        <location evidence="7">Actin patch</location>
    </subcellularLocation>
</comment>
<sequence length="367" mass="40293">MPEVFQLGHLPIKDHSFSPNRDILAITKEDWVEVYSMAAGKPQLFATLKEHDKTVTAVDISPDGTKILTCSQDRNALVWEWNGTEFKPTLVLLRINRAATCCRWSPDGRKFAVGSSDRVVAVCYYEEENNWWVSKHLKKPMRSTITCIDWHPNGVLLAAGGTDGHARVFSAYIKGLDAKPEPTVWGSKLPFQTLCGDFENDTKAWIHGVAFSPSGNALGYAAHDGTVTVVYPGGEGQPPRAFYEVKSNNLPFKSLTFINDSQIVAGGHSCNLVIYQGNEQGWKEGKKVENDAPIVEPASAGDEDVEMNTSQALHMFKQMDLKGRVTKIQPGKSLPTTHQNTITAVRNYGPGKVSTSGADGKIVIFSI</sequence>
<keyword evidence="6 7" id="KW-0206">Cytoskeleton</keyword>
<dbReference type="PANTHER" id="PTHR10709:SF2">
    <property type="entry name" value="ACTIN-RELATED PROTEIN 2_3 COMPLEX SUBUNIT"/>
    <property type="match status" value="1"/>
</dbReference>
<dbReference type="GeneID" id="54783198"/>
<feature type="repeat" description="WD" evidence="8">
    <location>
        <begin position="48"/>
        <end position="80"/>
    </location>
</feature>
<organism evidence="9 10">
    <name type="scientific">Diutina rugosa</name>
    <name type="common">Yeast</name>
    <name type="synonym">Candida rugosa</name>
    <dbReference type="NCBI Taxonomy" id="5481"/>
    <lineage>
        <taxon>Eukaryota</taxon>
        <taxon>Fungi</taxon>
        <taxon>Dikarya</taxon>
        <taxon>Ascomycota</taxon>
        <taxon>Saccharomycotina</taxon>
        <taxon>Pichiomycetes</taxon>
        <taxon>Debaryomycetaceae</taxon>
        <taxon>Diutina</taxon>
    </lineage>
</organism>
<evidence type="ECO:0000256" key="3">
    <source>
        <dbReference type="ARBA" id="ARBA00022574"/>
    </source>
</evidence>